<evidence type="ECO:0000313" key="2">
    <source>
        <dbReference type="Proteomes" id="UP001055072"/>
    </source>
</evidence>
<comment type="caution">
    <text evidence="1">The sequence shown here is derived from an EMBL/GenBank/DDBJ whole genome shotgun (WGS) entry which is preliminary data.</text>
</comment>
<name>A0ACB8TU10_9APHY</name>
<gene>
    <name evidence="1" type="ORF">BDY19DRAFT_996802</name>
</gene>
<protein>
    <submittedName>
        <fullName evidence="1">Telomere length regulation protein-domain-containing protein</fullName>
    </submittedName>
</protein>
<proteinExistence type="predicted"/>
<dbReference type="Proteomes" id="UP001055072">
    <property type="component" value="Unassembled WGS sequence"/>
</dbReference>
<keyword evidence="2" id="KW-1185">Reference proteome</keyword>
<accession>A0ACB8TU10</accession>
<evidence type="ECO:0000313" key="1">
    <source>
        <dbReference type="EMBL" id="KAI0085456.1"/>
    </source>
</evidence>
<dbReference type="EMBL" id="MU274931">
    <property type="protein sequence ID" value="KAI0085456.1"/>
    <property type="molecule type" value="Genomic_DNA"/>
</dbReference>
<sequence length="1031" mass="113570">MSSEYLETTYSQIREVISRLQSPVQDLPTLLRLLAPPLAALNILPPRFLKYNTESLSQQNISRPRHLPPLQRALLEQVLPTWEHVLDQNDAFDIVLQYFSPDSFAFGNAVAKDIAFYAYSTILSSPITMHSVRLLTHLTRSYTIDVLWSTIISGKHTKSEKHAVTWEDCVRNICAVPAKVANALGPRGEIPQTLEYGTYFNNLSRRLWFLVSSLSTKSSQDELAALNFLLTKLVNIGVFPPTQPIGSSQPSFFNIILPSFRSQLEQSSPWPKVFGSISSITTLQAILISLLSHLSSIPDLDGSKEARALVKREAVLLHVLLGLLTEESDVVDGLTAAALGRQWSVGHARILVCYAASSDMTTGGTNGLELLLSKVVDIWTAPDHIRHSLLAGHRYFTAFLLFALSYLTASTRGSSTHPAITALSFSPPFITSIATYISHLDPSVRRCGMLVAEEVAKASGKKLDFGDWDGDSDGRKWCRDIRELVKERDVDADVSLVSEEDPKAPGNDTGFEGAKKAHVDTVPSSPEPKSHSTRKPKITVVSSGYDSDDSLTGYASEPSSSRSASPTPSELEEIEQDPTLRVGKIVIHRPVYLTQLGEMIRPSSGVRQEEEDKEPKKIEVALEAAEELIRRKRAYGTELEENAVNLAYGFLGLTNKYELEGFDERRQAALTALVACCPQKAAQSLIEEFFRHQYSTEQRFALLNALVFGARELAGLPSRSSTASDPKAVAFPSKQLPPAMHRKYITATDQNRSTIPARQLLEDITQRAIDRTRDTAEDKVPSIARERRLRLKQPAKISEVPHTSDLVRGLQSLQLQPKPIVAFTEVAAEHFICPLMNRFWLFLRDEQSRESRTLHQPAMHRYKAAGTGLILSALVLSQYVRTLAILVHMARNAPEFLAIIAPDSLELAITIGTRPLAGRVDSDDDGDEDTGTNIRQNDKEAAVLSSSLELAVVTIDGCLELDDGKSLGLEHTALVLAAGEWASHVLEHLGKGENVSGGGGIEEVKLKRAAAGLALKIDELSTRWRRSMVGL</sequence>
<organism evidence="1 2">
    <name type="scientific">Irpex rosettiformis</name>
    <dbReference type="NCBI Taxonomy" id="378272"/>
    <lineage>
        <taxon>Eukaryota</taxon>
        <taxon>Fungi</taxon>
        <taxon>Dikarya</taxon>
        <taxon>Basidiomycota</taxon>
        <taxon>Agaricomycotina</taxon>
        <taxon>Agaricomycetes</taxon>
        <taxon>Polyporales</taxon>
        <taxon>Irpicaceae</taxon>
        <taxon>Irpex</taxon>
    </lineage>
</organism>
<reference evidence="1" key="1">
    <citation type="journal article" date="2021" name="Environ. Microbiol.">
        <title>Gene family expansions and transcriptome signatures uncover fungal adaptations to wood decay.</title>
        <authorList>
            <person name="Hage H."/>
            <person name="Miyauchi S."/>
            <person name="Viragh M."/>
            <person name="Drula E."/>
            <person name="Min B."/>
            <person name="Chaduli D."/>
            <person name="Navarro D."/>
            <person name="Favel A."/>
            <person name="Norest M."/>
            <person name="Lesage-Meessen L."/>
            <person name="Balint B."/>
            <person name="Merenyi Z."/>
            <person name="de Eugenio L."/>
            <person name="Morin E."/>
            <person name="Martinez A.T."/>
            <person name="Baldrian P."/>
            <person name="Stursova M."/>
            <person name="Martinez M.J."/>
            <person name="Novotny C."/>
            <person name="Magnuson J.K."/>
            <person name="Spatafora J.W."/>
            <person name="Maurice S."/>
            <person name="Pangilinan J."/>
            <person name="Andreopoulos W."/>
            <person name="LaButti K."/>
            <person name="Hundley H."/>
            <person name="Na H."/>
            <person name="Kuo A."/>
            <person name="Barry K."/>
            <person name="Lipzen A."/>
            <person name="Henrissat B."/>
            <person name="Riley R."/>
            <person name="Ahrendt S."/>
            <person name="Nagy L.G."/>
            <person name="Grigoriev I.V."/>
            <person name="Martin F."/>
            <person name="Rosso M.N."/>
        </authorList>
    </citation>
    <scope>NUCLEOTIDE SEQUENCE</scope>
    <source>
        <strain evidence="1">CBS 384.51</strain>
    </source>
</reference>